<proteinExistence type="predicted"/>
<evidence type="ECO:0000256" key="1">
    <source>
        <dbReference type="SAM" id="MobiDB-lite"/>
    </source>
</evidence>
<dbReference type="EMBL" id="JAUDUY010000001">
    <property type="protein sequence ID" value="MDM9629964.1"/>
    <property type="molecule type" value="Genomic_DNA"/>
</dbReference>
<dbReference type="RefSeq" id="WP_289723331.1">
    <property type="nucleotide sequence ID" value="NZ_JAUDUY010000001.1"/>
</dbReference>
<evidence type="ECO:0000313" key="3">
    <source>
        <dbReference type="Proteomes" id="UP001174839"/>
    </source>
</evidence>
<evidence type="ECO:0000313" key="2">
    <source>
        <dbReference type="EMBL" id="MDM9629964.1"/>
    </source>
</evidence>
<protein>
    <submittedName>
        <fullName evidence="2">Ig-like domain-containing protein</fullName>
    </submittedName>
</protein>
<feature type="compositionally biased region" description="Polar residues" evidence="1">
    <location>
        <begin position="52"/>
        <end position="62"/>
    </location>
</feature>
<dbReference type="Proteomes" id="UP001174839">
    <property type="component" value="Unassembled WGS sequence"/>
</dbReference>
<accession>A0ABT7WAV5</accession>
<organism evidence="2 3">
    <name type="scientific">Robiginitalea aurantiaca</name>
    <dbReference type="NCBI Taxonomy" id="3056915"/>
    <lineage>
        <taxon>Bacteria</taxon>
        <taxon>Pseudomonadati</taxon>
        <taxon>Bacteroidota</taxon>
        <taxon>Flavobacteriia</taxon>
        <taxon>Flavobacteriales</taxon>
        <taxon>Flavobacteriaceae</taxon>
        <taxon>Robiginitalea</taxon>
    </lineage>
</organism>
<comment type="caution">
    <text evidence="2">The sequence shown here is derived from an EMBL/GenBank/DDBJ whole genome shotgun (WGS) entry which is preliminary data.</text>
</comment>
<gene>
    <name evidence="2" type="ORF">QU605_00665</name>
</gene>
<reference evidence="2" key="1">
    <citation type="submission" date="2023-06" db="EMBL/GenBank/DDBJ databases">
        <title>Robiginitalea aurantiacus sp. nov. and Algoriphagus sediminis sp. nov., isolated from coastal sediment.</title>
        <authorList>
            <person name="Zhou Z.Y."/>
            <person name="An J."/>
            <person name="Jia Y.W."/>
            <person name="Du Z.J."/>
        </authorList>
    </citation>
    <scope>NUCLEOTIDE SEQUENCE</scope>
    <source>
        <strain evidence="2">M39</strain>
    </source>
</reference>
<dbReference type="Pfam" id="PF17963">
    <property type="entry name" value="Big_9"/>
    <property type="match status" value="1"/>
</dbReference>
<feature type="region of interest" description="Disordered" evidence="1">
    <location>
        <begin position="40"/>
        <end position="62"/>
    </location>
</feature>
<dbReference type="Gene3D" id="2.60.40.3440">
    <property type="match status" value="1"/>
</dbReference>
<name>A0ABT7WAV5_9FLAO</name>
<keyword evidence="3" id="KW-1185">Reference proteome</keyword>
<sequence length="317" mass="32783">MIGIQEGYGQNSPPVAADDAYSTGLNTVLNIASGPGLLNNDTDPDAPAGLTVNPTPVSGPASGSVTLNSDGSFSYTPNPGFGGTDNFSYQVCDDGTPNTVVSRFDFDTSNLGLATVGPNATSVNALAVQTACGIRIGSGAGGSTGIDVVVPNTGNIFDFTSFIISFEYRDQESTADIVTAGNFRIWHISGNNLGVQVQVIDGNTGLPATYTQNLGGFLSGNNPYTIEYDELTGDIIYTANGSTTTFNLAPAYSPLNTALASGLMIGRFMDNAGSGLPSVCSMEFTDSSKLCDTANVSIVIPTSLITNRRITYRVNGN</sequence>